<dbReference type="AlphaFoldDB" id="A0A8T2JUI4"/>
<evidence type="ECO:0000313" key="4">
    <source>
        <dbReference type="Proteomes" id="UP000812440"/>
    </source>
</evidence>
<comment type="caution">
    <text evidence="3">The sequence shown here is derived from an EMBL/GenBank/DDBJ whole genome shotgun (WGS) entry which is preliminary data.</text>
</comment>
<dbReference type="InterPro" id="IPR008833">
    <property type="entry name" value="Surf2"/>
</dbReference>
<keyword evidence="2" id="KW-0472">Membrane</keyword>
<keyword evidence="4" id="KW-1185">Reference proteome</keyword>
<feature type="compositionally biased region" description="Acidic residues" evidence="1">
    <location>
        <begin position="162"/>
        <end position="175"/>
    </location>
</feature>
<keyword evidence="2" id="KW-1133">Transmembrane helix</keyword>
<dbReference type="EMBL" id="JAACNH010000003">
    <property type="protein sequence ID" value="KAG8447568.1"/>
    <property type="molecule type" value="Genomic_DNA"/>
</dbReference>
<evidence type="ECO:0008006" key="5">
    <source>
        <dbReference type="Google" id="ProtNLM"/>
    </source>
</evidence>
<accession>A0A8T2JUI4</accession>
<dbReference type="Pfam" id="PF05477">
    <property type="entry name" value="SURF2"/>
    <property type="match status" value="1"/>
</dbReference>
<feature type="region of interest" description="Disordered" evidence="1">
    <location>
        <begin position="107"/>
        <end position="212"/>
    </location>
</feature>
<sequence>MPLPPSSVCTCGPSLSLWASSGFLLPVGFFSPVSALLAGIPAAARSILVRERRLRHARRAAVTSGRARQYRKDSRGCRDAQSLHSFLCADEECKKQGVEFVPACLKNRNKPKNWGDEQRAGRKDVWEPPASDSEESDSGDSMSDLYPAQMFPRKNPEKKEDDEFQTDSDEMEMEIDSTQKDDKRQQRQKGPARKKFKNRHQKSKPYKKPAAK</sequence>
<dbReference type="OrthoDB" id="127285at2759"/>
<evidence type="ECO:0000256" key="1">
    <source>
        <dbReference type="SAM" id="MobiDB-lite"/>
    </source>
</evidence>
<proteinExistence type="predicted"/>
<organism evidence="3 4">
    <name type="scientific">Hymenochirus boettgeri</name>
    <name type="common">Congo dwarf clawed frog</name>
    <dbReference type="NCBI Taxonomy" id="247094"/>
    <lineage>
        <taxon>Eukaryota</taxon>
        <taxon>Metazoa</taxon>
        <taxon>Chordata</taxon>
        <taxon>Craniata</taxon>
        <taxon>Vertebrata</taxon>
        <taxon>Euteleostomi</taxon>
        <taxon>Amphibia</taxon>
        <taxon>Batrachia</taxon>
        <taxon>Anura</taxon>
        <taxon>Pipoidea</taxon>
        <taxon>Pipidae</taxon>
        <taxon>Pipinae</taxon>
        <taxon>Hymenochirus</taxon>
    </lineage>
</organism>
<evidence type="ECO:0000313" key="3">
    <source>
        <dbReference type="EMBL" id="KAG8447568.1"/>
    </source>
</evidence>
<dbReference type="PANTHER" id="PTHR34348:SF1">
    <property type="entry name" value="SURFEIT LOCUS PROTEIN 2"/>
    <property type="match status" value="1"/>
</dbReference>
<name>A0A8T2JUI4_9PIPI</name>
<gene>
    <name evidence="3" type="ORF">GDO86_014898</name>
</gene>
<protein>
    <recommendedName>
        <fullName evidence="5">Surfeit locus protein 2</fullName>
    </recommendedName>
</protein>
<feature type="compositionally biased region" description="Basic residues" evidence="1">
    <location>
        <begin position="186"/>
        <end position="212"/>
    </location>
</feature>
<evidence type="ECO:0000256" key="2">
    <source>
        <dbReference type="SAM" id="Phobius"/>
    </source>
</evidence>
<dbReference type="Proteomes" id="UP000812440">
    <property type="component" value="Chromosome 8_10"/>
</dbReference>
<keyword evidence="2" id="KW-0812">Transmembrane</keyword>
<feature type="compositionally biased region" description="Basic and acidic residues" evidence="1">
    <location>
        <begin position="113"/>
        <end position="126"/>
    </location>
</feature>
<dbReference type="PANTHER" id="PTHR34348">
    <property type="entry name" value="SURFEIT LOCUS PROTEIN 2"/>
    <property type="match status" value="1"/>
</dbReference>
<feature type="transmembrane region" description="Helical" evidence="2">
    <location>
        <begin position="23"/>
        <end position="48"/>
    </location>
</feature>
<reference evidence="3" key="1">
    <citation type="thesis" date="2020" institute="ProQuest LLC" country="789 East Eisenhower Parkway, Ann Arbor, MI, USA">
        <title>Comparative Genomics and Chromosome Evolution.</title>
        <authorList>
            <person name="Mudd A.B."/>
        </authorList>
    </citation>
    <scope>NUCLEOTIDE SEQUENCE</scope>
    <source>
        <strain evidence="3">Female2</strain>
        <tissue evidence="3">Blood</tissue>
    </source>
</reference>